<sequence>MAYTLSFILGMLAIAVTYYSWQRSTPSLGWAALAVFITSVISFSIAAGWEYGVVYGLLLPGVLVWVAIAREQTIRPLKLTQAPVRTISTSGYKMAGHLAHALVVLVGQLLLSTVISVALSRFLPIEQTGQLAVCIIIQPLLWAMLAYHYLGSPAKRKAVMYHSVAAALFGITLVL</sequence>
<dbReference type="AlphaFoldDB" id="A0A346NI64"/>
<dbReference type="RefSeq" id="WP_108565664.1">
    <property type="nucleotide sequence ID" value="NZ_CP031769.1"/>
</dbReference>
<dbReference type="Proteomes" id="UP000262073">
    <property type="component" value="Chromosome"/>
</dbReference>
<dbReference type="EMBL" id="CP031769">
    <property type="protein sequence ID" value="AXR05221.1"/>
    <property type="molecule type" value="Genomic_DNA"/>
</dbReference>
<feature type="transmembrane region" description="Helical" evidence="1">
    <location>
        <begin position="52"/>
        <end position="69"/>
    </location>
</feature>
<feature type="transmembrane region" description="Helical" evidence="1">
    <location>
        <begin position="98"/>
        <end position="123"/>
    </location>
</feature>
<reference evidence="2 3" key="1">
    <citation type="submission" date="2018-08" db="EMBL/GenBank/DDBJ databases">
        <title>Salinimonas sediminis sp. nov., a piezophilic bacterium isolated from a deep-sea sediment sample from the New Britain Trench.</title>
        <authorList>
            <person name="Cao J."/>
        </authorList>
    </citation>
    <scope>NUCLEOTIDE SEQUENCE [LARGE SCALE GENOMIC DNA]</scope>
    <source>
        <strain evidence="2 3">N102</strain>
    </source>
</reference>
<gene>
    <name evidence="2" type="ORF">D0Y50_01835</name>
</gene>
<evidence type="ECO:0000256" key="1">
    <source>
        <dbReference type="SAM" id="Phobius"/>
    </source>
</evidence>
<feature type="transmembrane region" description="Helical" evidence="1">
    <location>
        <begin position="28"/>
        <end position="46"/>
    </location>
</feature>
<feature type="transmembrane region" description="Helical" evidence="1">
    <location>
        <begin position="6"/>
        <end position="21"/>
    </location>
</feature>
<feature type="transmembrane region" description="Helical" evidence="1">
    <location>
        <begin position="129"/>
        <end position="150"/>
    </location>
</feature>
<evidence type="ECO:0000313" key="2">
    <source>
        <dbReference type="EMBL" id="AXR05221.1"/>
    </source>
</evidence>
<keyword evidence="3" id="KW-1185">Reference proteome</keyword>
<protein>
    <submittedName>
        <fullName evidence="2">Uncharacterized protein</fullName>
    </submittedName>
</protein>
<keyword evidence="1" id="KW-1133">Transmembrane helix</keyword>
<dbReference type="OrthoDB" id="6331394at2"/>
<keyword evidence="1" id="KW-0812">Transmembrane</keyword>
<proteinExistence type="predicted"/>
<dbReference type="KEGG" id="salm:D0Y50_01835"/>
<organism evidence="2 3">
    <name type="scientific">Salinimonas sediminis</name>
    <dbReference type="NCBI Taxonomy" id="2303538"/>
    <lineage>
        <taxon>Bacteria</taxon>
        <taxon>Pseudomonadati</taxon>
        <taxon>Pseudomonadota</taxon>
        <taxon>Gammaproteobacteria</taxon>
        <taxon>Alteromonadales</taxon>
        <taxon>Alteromonadaceae</taxon>
        <taxon>Alteromonas/Salinimonas group</taxon>
        <taxon>Salinimonas</taxon>
    </lineage>
</organism>
<evidence type="ECO:0000313" key="3">
    <source>
        <dbReference type="Proteomes" id="UP000262073"/>
    </source>
</evidence>
<accession>A0A346NI64</accession>
<name>A0A346NI64_9ALTE</name>
<keyword evidence="1" id="KW-0472">Membrane</keyword>